<dbReference type="InterPro" id="IPR013646">
    <property type="entry name" value="YGR210-like_G4"/>
</dbReference>
<dbReference type="PROSITE" id="PS51710">
    <property type="entry name" value="G_OBG"/>
    <property type="match status" value="1"/>
</dbReference>
<evidence type="ECO:0000313" key="5">
    <source>
        <dbReference type="Proteomes" id="UP000183815"/>
    </source>
</evidence>
<dbReference type="AlphaFoldDB" id="A0A1J5SZP1"/>
<dbReference type="CDD" id="cd01669">
    <property type="entry name" value="TGS_MJ1332_like"/>
    <property type="match status" value="1"/>
</dbReference>
<dbReference type="InterPro" id="IPR006073">
    <property type="entry name" value="GTP-bd"/>
</dbReference>
<keyword evidence="2" id="KW-0547">Nucleotide-binding</keyword>
<evidence type="ECO:0000256" key="1">
    <source>
        <dbReference type="ARBA" id="ARBA00007476"/>
    </source>
</evidence>
<dbReference type="EMBL" id="MIYU01000021">
    <property type="protein sequence ID" value="OIR14057.1"/>
    <property type="molecule type" value="Genomic_DNA"/>
</dbReference>
<dbReference type="SUPFAM" id="SSF52540">
    <property type="entry name" value="P-loop containing nucleoside triphosphate hydrolases"/>
    <property type="match status" value="1"/>
</dbReference>
<comment type="caution">
    <text evidence="4">The sequence shown here is derived from an EMBL/GenBank/DDBJ whole genome shotgun (WGS) entry which is preliminary data.</text>
</comment>
<dbReference type="InterPro" id="IPR004095">
    <property type="entry name" value="TGS"/>
</dbReference>
<dbReference type="Gene3D" id="3.10.20.30">
    <property type="match status" value="1"/>
</dbReference>
<dbReference type="Gene3D" id="3.40.50.300">
    <property type="entry name" value="P-loop containing nucleotide triphosphate hydrolases"/>
    <property type="match status" value="1"/>
</dbReference>
<reference evidence="4 5" key="1">
    <citation type="submission" date="2016-08" db="EMBL/GenBank/DDBJ databases">
        <title>New Insights into Marine Group III Euryarchaeota, from dark to light.</title>
        <authorList>
            <person name="Haro-Moreno J.M."/>
            <person name="Rodriguez-Valera F."/>
            <person name="Lopez-Garcia P."/>
            <person name="Moreira D."/>
            <person name="Martin-Cuadrado A.B."/>
        </authorList>
    </citation>
    <scope>NUCLEOTIDE SEQUENCE [LARGE SCALE GENOMIC DNA]</scope>
    <source>
        <strain evidence="4">CG-Bathy1</strain>
    </source>
</reference>
<dbReference type="PANTHER" id="PTHR23305:SF1">
    <property type="entry name" value="OBG-TYPE G DOMAIN-CONTAINING PROTEIN"/>
    <property type="match status" value="1"/>
</dbReference>
<dbReference type="NCBIfam" id="NF007171">
    <property type="entry name" value="PRK09602.1"/>
    <property type="match status" value="1"/>
</dbReference>
<dbReference type="InterPro" id="IPR012675">
    <property type="entry name" value="Beta-grasp_dom_sf"/>
</dbReference>
<dbReference type="FunFam" id="3.10.20.30:FF:000002">
    <property type="entry name" value="GTP pyrophosphokinase (RelA/SpoT)"/>
    <property type="match status" value="1"/>
</dbReference>
<dbReference type="PANTHER" id="PTHR23305">
    <property type="entry name" value="OBG GTPASE FAMILY"/>
    <property type="match status" value="1"/>
</dbReference>
<evidence type="ECO:0000313" key="4">
    <source>
        <dbReference type="EMBL" id="OIR14057.1"/>
    </source>
</evidence>
<dbReference type="GO" id="GO:0016887">
    <property type="term" value="F:ATP hydrolysis activity"/>
    <property type="evidence" value="ECO:0007669"/>
    <property type="project" value="TreeGrafter"/>
</dbReference>
<dbReference type="InterPro" id="IPR012676">
    <property type="entry name" value="TGS-like"/>
</dbReference>
<organism evidence="4 5">
    <name type="scientific">Marine Group III euryarchaeote CG-Bathy1</name>
    <dbReference type="NCBI Taxonomy" id="1889001"/>
    <lineage>
        <taxon>Archaea</taxon>
        <taxon>Methanobacteriati</taxon>
        <taxon>Thermoplasmatota</taxon>
        <taxon>Thermoplasmata</taxon>
        <taxon>Candidatus Thermoprofundales</taxon>
    </lineage>
</organism>
<dbReference type="SUPFAM" id="SSF81271">
    <property type="entry name" value="TGS-like"/>
    <property type="match status" value="1"/>
</dbReference>
<proteinExistence type="inferred from homology"/>
<feature type="domain" description="OBG-type G" evidence="3">
    <location>
        <begin position="1"/>
        <end position="233"/>
    </location>
</feature>
<dbReference type="Pfam" id="PF01926">
    <property type="entry name" value="MMR_HSR1"/>
    <property type="match status" value="1"/>
</dbReference>
<dbReference type="InterPro" id="IPR027417">
    <property type="entry name" value="P-loop_NTPase"/>
</dbReference>
<sequence length="387" mass="41683">MKVGLVGKPNAGKSTFFSAATQAPAQIGDYPFTTINANKGISHVTSPCACKSLNADCSNCDDGTRLIPIELIDVAGLVPGAHEGKGMGNQFLDDLRQASVLIQIVDTSGTTDLEGNISSNSPPEKEVEFLENEIHHWISSILMRNWARTSRSVEAGEKLEDFLSDRLAGLQITLAQITTALRQTDLPASVHSWTDEHALSLAKNIQKIGKPIIIAANKADISSDSNLETLKSLGGIPTASDLELALRNAHNSGVIKYGLGSSKFEVLFPDKLNQQQIAALGKISDYLTKFNSTGVQICIEDAVFNKLDLITAYPVEDETHYADGQGTVLPDCYLLPRNSTALDLAYKVHTDIGDGFIRAIDCKTKMVIGKDSELKDGDVVKIVSQKS</sequence>
<dbReference type="Pfam" id="PF02824">
    <property type="entry name" value="TGS"/>
    <property type="match status" value="1"/>
</dbReference>
<protein>
    <recommendedName>
        <fullName evidence="3">OBG-type G domain-containing protein</fullName>
    </recommendedName>
</protein>
<evidence type="ECO:0000256" key="2">
    <source>
        <dbReference type="ARBA" id="ARBA00022741"/>
    </source>
</evidence>
<dbReference type="CDD" id="cd01899">
    <property type="entry name" value="Ygr210"/>
    <property type="match status" value="1"/>
</dbReference>
<accession>A0A1J5SZP1</accession>
<dbReference type="GO" id="GO:0005737">
    <property type="term" value="C:cytoplasm"/>
    <property type="evidence" value="ECO:0007669"/>
    <property type="project" value="TreeGrafter"/>
</dbReference>
<dbReference type="GO" id="GO:0005525">
    <property type="term" value="F:GTP binding"/>
    <property type="evidence" value="ECO:0007669"/>
    <property type="project" value="InterPro"/>
</dbReference>
<evidence type="ECO:0000259" key="3">
    <source>
        <dbReference type="PROSITE" id="PS51710"/>
    </source>
</evidence>
<dbReference type="InterPro" id="IPR031167">
    <property type="entry name" value="G_OBG"/>
</dbReference>
<name>A0A1J5SZP1_9ARCH</name>
<dbReference type="Pfam" id="PF08438">
    <property type="entry name" value="YGR210-like_G4"/>
    <property type="match status" value="1"/>
</dbReference>
<gene>
    <name evidence="4" type="ORF">BEU04_03540</name>
</gene>
<dbReference type="Proteomes" id="UP000183815">
    <property type="component" value="Unassembled WGS sequence"/>
</dbReference>
<dbReference type="PRINTS" id="PR00326">
    <property type="entry name" value="GTP1OBG"/>
</dbReference>
<comment type="similarity">
    <text evidence="1">Belongs to the RelA/SpoT family.</text>
</comment>
<dbReference type="Gene3D" id="1.10.8.470">
    <property type="match status" value="1"/>
</dbReference>